<keyword evidence="6" id="KW-1185">Reference proteome</keyword>
<dbReference type="InterPro" id="IPR023247">
    <property type="entry name" value="IC97/Dnai7-like"/>
</dbReference>
<dbReference type="PRINTS" id="PR02043">
    <property type="entry name" value="CANCERSCCP1"/>
</dbReference>
<dbReference type="PANTHER" id="PTHR20929">
    <property type="entry name" value="LUNG ADENOMA SUSCEPTIBILITY 1-RELATED"/>
    <property type="match status" value="1"/>
</dbReference>
<evidence type="ECO:0000313" key="6">
    <source>
        <dbReference type="Proteomes" id="UP000829291"/>
    </source>
</evidence>
<evidence type="ECO:0000256" key="3">
    <source>
        <dbReference type="SAM" id="MobiDB-lite"/>
    </source>
</evidence>
<accession>A0ABM3G1L0</accession>
<dbReference type="RefSeq" id="XP_046594154.1">
    <property type="nucleotide sequence ID" value="XM_046738198.1"/>
</dbReference>
<keyword evidence="2" id="KW-0175">Coiled coil</keyword>
<dbReference type="Pfam" id="PF12366">
    <property type="entry name" value="Casc1_C"/>
    <property type="match status" value="1"/>
</dbReference>
<feature type="domain" description="CASC1 C-terminal" evidence="4">
    <location>
        <begin position="506"/>
        <end position="709"/>
    </location>
</feature>
<feature type="region of interest" description="Disordered" evidence="3">
    <location>
        <begin position="325"/>
        <end position="370"/>
    </location>
</feature>
<dbReference type="Pfam" id="PF15927">
    <property type="entry name" value="Casc1_N"/>
    <property type="match status" value="1"/>
</dbReference>
<gene>
    <name evidence="7" type="primary">LOC107218730</name>
</gene>
<feature type="domain" description="IC97/Casc1 N-terminal" evidence="5">
    <location>
        <begin position="22"/>
        <end position="217"/>
    </location>
</feature>
<sequence>MENDLLTSITFITNYIDTDREKAKREEERYKLIRELYEEIRQEKLNSVRKVKEEAEAMKLRKEQLQVTWYVLYDNNRAFMDYQLSNKDVDSWDQYMRCDGLPDPGIVSDLNTYLFLWSLDDYTANVETVAKKSEEVIYLLNKLESIIHYSVMNPREYIDECISIRQQFRDKLQMWLDLATYRLLRRIEQGMIREDLRNARFVKKSKQLICCLWALIKLPISIKQVTERDRKPVEVVFDEINLTIKMPMDVDCYCMAIRGMWVKYDHYSDQTASFNEPELPEKYRGTLDLLNYCQIEHETKAKIREEQAEGRRLRLEEKRLMAEKLANPPPTASQAEQKKAKSQAGQYGRGKKNEPEPEPEPEPLPYLPTPDEIILANEGEVRKEIRRLLFTRCEKTELNLRKYTILGGAIHVDLVYQPAQPKDMRRDILITALQIPKELKYVPFMKPYDPPPPAAQDAERPPEVIEAEMKALEEAMEALALVTLKIPDTVLWFEPPLVAHWLPERKIWSTKDVHDIKYNEEQQIITFRTGRLGVHGLAGYRYINLPFQSWEMKPESGKENGGGVILSITAAIVQVEFIVREDLVCLRSLVGGTSSALQEIVGEYMKLHFLIQKMRAGGCDLFPDQDARSYMKGLSGKHPVVEKHLQSCMGLLCTAYLFGWSRWNAGCTPREIVIQFKEIHGCVAQQSNSTLLVSPLETCLVDCTEVSTEFSNKRLPDQENQVVPARANLVHCITWTHRR</sequence>
<evidence type="ECO:0000313" key="7">
    <source>
        <dbReference type="RefSeq" id="XP_046594154.1"/>
    </source>
</evidence>
<proteinExistence type="inferred from homology"/>
<dbReference type="GeneID" id="107218730"/>
<evidence type="ECO:0000256" key="2">
    <source>
        <dbReference type="SAM" id="Coils"/>
    </source>
</evidence>
<dbReference type="InterPro" id="IPR022110">
    <property type="entry name" value="CASC1_C"/>
</dbReference>
<reference evidence="7" key="1">
    <citation type="submission" date="2025-08" db="UniProtKB">
        <authorList>
            <consortium name="RefSeq"/>
        </authorList>
    </citation>
    <scope>IDENTIFICATION</scope>
    <source>
        <tissue evidence="7">Thorax and Abdomen</tissue>
    </source>
</reference>
<organism evidence="6 7">
    <name type="scientific">Neodiprion lecontei</name>
    <name type="common">Redheaded pine sawfly</name>
    <dbReference type="NCBI Taxonomy" id="441921"/>
    <lineage>
        <taxon>Eukaryota</taxon>
        <taxon>Metazoa</taxon>
        <taxon>Ecdysozoa</taxon>
        <taxon>Arthropoda</taxon>
        <taxon>Hexapoda</taxon>
        <taxon>Insecta</taxon>
        <taxon>Pterygota</taxon>
        <taxon>Neoptera</taxon>
        <taxon>Endopterygota</taxon>
        <taxon>Hymenoptera</taxon>
        <taxon>Tenthredinoidea</taxon>
        <taxon>Diprionidae</taxon>
        <taxon>Diprioninae</taxon>
        <taxon>Neodiprion</taxon>
    </lineage>
</organism>
<evidence type="ECO:0000259" key="5">
    <source>
        <dbReference type="Pfam" id="PF15927"/>
    </source>
</evidence>
<name>A0ABM3G1L0_NEOLC</name>
<dbReference type="InterPro" id="IPR031826">
    <property type="entry name" value="IC97/Casc1_N"/>
</dbReference>
<evidence type="ECO:0000259" key="4">
    <source>
        <dbReference type="Pfam" id="PF12366"/>
    </source>
</evidence>
<evidence type="ECO:0000256" key="1">
    <source>
        <dbReference type="ARBA" id="ARBA00024332"/>
    </source>
</evidence>
<comment type="similarity">
    <text evidence="1">Belongs to the DNAI7 family.</text>
</comment>
<dbReference type="PANTHER" id="PTHR20929:SF11">
    <property type="entry name" value="DYNEIN AXONEMAL INTERMEDIATE CHAIN 7"/>
    <property type="match status" value="1"/>
</dbReference>
<feature type="coiled-coil region" evidence="2">
    <location>
        <begin position="23"/>
        <end position="68"/>
    </location>
</feature>
<protein>
    <submittedName>
        <fullName evidence="7">Dynein axonemal intermediate chain 7 homolog isoform X2</fullName>
    </submittedName>
</protein>
<dbReference type="Proteomes" id="UP000829291">
    <property type="component" value="Chromosome 4"/>
</dbReference>